<accession>A0AAW0I8K6</accession>
<gene>
    <name evidence="1" type="ORF">U0070_013747</name>
</gene>
<evidence type="ECO:0000313" key="1">
    <source>
        <dbReference type="EMBL" id="KAK7810696.1"/>
    </source>
</evidence>
<name>A0AAW0I8K6_MYOGA</name>
<feature type="non-terminal residue" evidence="1">
    <location>
        <position position="60"/>
    </location>
</feature>
<dbReference type="AlphaFoldDB" id="A0AAW0I8K6"/>
<organism evidence="1 2">
    <name type="scientific">Myodes glareolus</name>
    <name type="common">Bank vole</name>
    <name type="synonym">Clethrionomys glareolus</name>
    <dbReference type="NCBI Taxonomy" id="447135"/>
    <lineage>
        <taxon>Eukaryota</taxon>
        <taxon>Metazoa</taxon>
        <taxon>Chordata</taxon>
        <taxon>Craniata</taxon>
        <taxon>Vertebrata</taxon>
        <taxon>Euteleostomi</taxon>
        <taxon>Mammalia</taxon>
        <taxon>Eutheria</taxon>
        <taxon>Euarchontoglires</taxon>
        <taxon>Glires</taxon>
        <taxon>Rodentia</taxon>
        <taxon>Myomorpha</taxon>
        <taxon>Muroidea</taxon>
        <taxon>Cricetidae</taxon>
        <taxon>Arvicolinae</taxon>
        <taxon>Myodes</taxon>
    </lineage>
</organism>
<reference evidence="1 2" key="1">
    <citation type="journal article" date="2023" name="bioRxiv">
        <title>Conserved and derived expression patterns and positive selection on dental genes reveal complex evolutionary context of ever-growing rodent molars.</title>
        <authorList>
            <person name="Calamari Z.T."/>
            <person name="Song A."/>
            <person name="Cohen E."/>
            <person name="Akter M."/>
            <person name="Roy R.D."/>
            <person name="Hallikas O."/>
            <person name="Christensen M.M."/>
            <person name="Li P."/>
            <person name="Marangoni P."/>
            <person name="Jernvall J."/>
            <person name="Klein O.D."/>
        </authorList>
    </citation>
    <scope>NUCLEOTIDE SEQUENCE [LARGE SCALE GENOMIC DNA]</scope>
    <source>
        <strain evidence="1">V071</strain>
    </source>
</reference>
<evidence type="ECO:0000313" key="2">
    <source>
        <dbReference type="Proteomes" id="UP001488838"/>
    </source>
</evidence>
<keyword evidence="2" id="KW-1185">Reference proteome</keyword>
<protein>
    <submittedName>
        <fullName evidence="1">Uncharacterized protein</fullName>
    </submittedName>
</protein>
<proteinExistence type="predicted"/>
<sequence>MGNVYQIACSECFVAAWSFAFCGSGSFHSQPPRSLITSLFIIFQVSRIELMGDERMKAET</sequence>
<comment type="caution">
    <text evidence="1">The sequence shown here is derived from an EMBL/GenBank/DDBJ whole genome shotgun (WGS) entry which is preliminary data.</text>
</comment>
<dbReference type="EMBL" id="JBBHLL010000189">
    <property type="protein sequence ID" value="KAK7810696.1"/>
    <property type="molecule type" value="Genomic_DNA"/>
</dbReference>
<dbReference type="Proteomes" id="UP001488838">
    <property type="component" value="Unassembled WGS sequence"/>
</dbReference>